<evidence type="ECO:0000256" key="3">
    <source>
        <dbReference type="ARBA" id="ARBA00011984"/>
    </source>
</evidence>
<evidence type="ECO:0000256" key="2">
    <source>
        <dbReference type="ARBA" id="ARBA00006270"/>
    </source>
</evidence>
<dbReference type="GO" id="GO:0003925">
    <property type="term" value="F:G protein activity"/>
    <property type="evidence" value="ECO:0007669"/>
    <property type="project" value="UniProtKB-EC"/>
</dbReference>
<dbReference type="CDD" id="cd04112">
    <property type="entry name" value="Rab26"/>
    <property type="match status" value="1"/>
</dbReference>
<dbReference type="SMART" id="SM00173">
    <property type="entry name" value="RAS"/>
    <property type="match status" value="1"/>
</dbReference>
<dbReference type="InterPro" id="IPR005225">
    <property type="entry name" value="Small_GTP-bd"/>
</dbReference>
<keyword evidence="5" id="KW-0479">Metal-binding</keyword>
<proteinExistence type="inferred from homology"/>
<evidence type="ECO:0000313" key="16">
    <source>
        <dbReference type="Proteomes" id="UP000261640"/>
    </source>
</evidence>
<keyword evidence="8" id="KW-0460">Magnesium</keyword>
<dbReference type="NCBIfam" id="TIGR00231">
    <property type="entry name" value="small_GTP"/>
    <property type="match status" value="1"/>
</dbReference>
<dbReference type="GO" id="GO:0046872">
    <property type="term" value="F:metal ion binding"/>
    <property type="evidence" value="ECO:0007669"/>
    <property type="project" value="UniProtKB-KW"/>
</dbReference>
<feature type="region of interest" description="Disordered" evidence="14">
    <location>
        <begin position="1"/>
        <end position="46"/>
    </location>
</feature>
<dbReference type="GeneTree" id="ENSGT00940000158558"/>
<evidence type="ECO:0000256" key="6">
    <source>
        <dbReference type="ARBA" id="ARBA00022741"/>
    </source>
</evidence>
<keyword evidence="6" id="KW-0547">Nucleotide-binding</keyword>
<dbReference type="PRINTS" id="PR00449">
    <property type="entry name" value="RASTRNSFRMNG"/>
</dbReference>
<dbReference type="FunFam" id="3.40.50.300:FF:000459">
    <property type="entry name" value="ras-related protein Rab-37 isoform X1"/>
    <property type="match status" value="1"/>
</dbReference>
<comment type="catalytic activity">
    <reaction evidence="13">
        <text>GTP + H2O = GDP + phosphate + H(+)</text>
        <dbReference type="Rhea" id="RHEA:19669"/>
        <dbReference type="ChEBI" id="CHEBI:15377"/>
        <dbReference type="ChEBI" id="CHEBI:15378"/>
        <dbReference type="ChEBI" id="CHEBI:37565"/>
        <dbReference type="ChEBI" id="CHEBI:43474"/>
        <dbReference type="ChEBI" id="CHEBI:58189"/>
        <dbReference type="EC" id="3.6.5.2"/>
    </reaction>
    <physiologicalReaction direction="left-to-right" evidence="13">
        <dbReference type="Rhea" id="RHEA:19670"/>
    </physiologicalReaction>
</comment>
<evidence type="ECO:0000256" key="4">
    <source>
        <dbReference type="ARBA" id="ARBA00022448"/>
    </source>
</evidence>
<evidence type="ECO:0000256" key="9">
    <source>
        <dbReference type="ARBA" id="ARBA00022927"/>
    </source>
</evidence>
<dbReference type="Proteomes" id="UP000261640">
    <property type="component" value="Unplaced"/>
</dbReference>
<evidence type="ECO:0000256" key="10">
    <source>
        <dbReference type="ARBA" id="ARBA00023134"/>
    </source>
</evidence>
<dbReference type="SMART" id="SM00174">
    <property type="entry name" value="RHO"/>
    <property type="match status" value="1"/>
</dbReference>
<evidence type="ECO:0000256" key="7">
    <source>
        <dbReference type="ARBA" id="ARBA00022801"/>
    </source>
</evidence>
<dbReference type="PROSITE" id="PS51421">
    <property type="entry name" value="RAS"/>
    <property type="match status" value="1"/>
</dbReference>
<name>A0A7N9AQV4_9TELE</name>
<evidence type="ECO:0000256" key="14">
    <source>
        <dbReference type="SAM" id="MobiDB-lite"/>
    </source>
</evidence>
<dbReference type="GO" id="GO:0005525">
    <property type="term" value="F:GTP binding"/>
    <property type="evidence" value="ECO:0007669"/>
    <property type="project" value="UniProtKB-KW"/>
</dbReference>
<keyword evidence="16" id="KW-1185">Reference proteome</keyword>
<evidence type="ECO:0000256" key="1">
    <source>
        <dbReference type="ARBA" id="ARBA00001946"/>
    </source>
</evidence>
<evidence type="ECO:0000256" key="13">
    <source>
        <dbReference type="ARBA" id="ARBA00047660"/>
    </source>
</evidence>
<dbReference type="PANTHER" id="PTHR47978">
    <property type="match status" value="1"/>
</dbReference>
<evidence type="ECO:0000256" key="8">
    <source>
        <dbReference type="ARBA" id="ARBA00022842"/>
    </source>
</evidence>
<accession>A0A7N9AQV4</accession>
<sequence>MSRKKAVKSKAATSSPSAGSPAGKGTGKAARSSPGIVQMNGVVHPSRPSISNSSEFYDIAFKVMLVGDSGVGKTCLLVRFKDGAFLAGSFISTVGIDFRNKVLNIDGVKVKLQIWDTAGQERFRSVTHAYYRDAHALLLLYDVTNKASFDNIQAWLTEIHEYAQQDVVLMLLGNKARSAIVLTLQEFGVPFMETSARSGLNVELAFTAVAKELKHRSMKDPSEKFTLHEYVSKEMKGTGCCRS</sequence>
<dbReference type="PROSITE" id="PS51419">
    <property type="entry name" value="RAB"/>
    <property type="match status" value="1"/>
</dbReference>
<dbReference type="PROSITE" id="PS51420">
    <property type="entry name" value="RHO"/>
    <property type="match status" value="1"/>
</dbReference>
<dbReference type="InterPro" id="IPR001806">
    <property type="entry name" value="Small_GTPase"/>
</dbReference>
<keyword evidence="11" id="KW-0449">Lipoprotein</keyword>
<dbReference type="SMART" id="SM00175">
    <property type="entry name" value="RAB"/>
    <property type="match status" value="1"/>
</dbReference>
<keyword evidence="4" id="KW-0813">Transport</keyword>
<keyword evidence="10" id="KW-0342">GTP-binding</keyword>
<evidence type="ECO:0000256" key="12">
    <source>
        <dbReference type="ARBA" id="ARBA00023289"/>
    </source>
</evidence>
<dbReference type="Ensembl" id="ENSMAMT00000068512.1">
    <property type="protein sequence ID" value="ENSMAMP00000055434.1"/>
    <property type="gene ID" value="ENSMAMG00000025978.1"/>
</dbReference>
<dbReference type="Gene3D" id="3.40.50.300">
    <property type="entry name" value="P-loop containing nucleotide triphosphate hydrolases"/>
    <property type="match status" value="1"/>
</dbReference>
<dbReference type="EC" id="3.6.5.2" evidence="3"/>
<dbReference type="SUPFAM" id="SSF52540">
    <property type="entry name" value="P-loop containing nucleoside triphosphate hydrolases"/>
    <property type="match status" value="1"/>
</dbReference>
<reference evidence="15" key="2">
    <citation type="submission" date="2025-09" db="UniProtKB">
        <authorList>
            <consortium name="Ensembl"/>
        </authorList>
    </citation>
    <scope>IDENTIFICATION</scope>
</reference>
<dbReference type="Pfam" id="PF00071">
    <property type="entry name" value="Ras"/>
    <property type="match status" value="1"/>
</dbReference>
<evidence type="ECO:0000256" key="5">
    <source>
        <dbReference type="ARBA" id="ARBA00022723"/>
    </source>
</evidence>
<dbReference type="InParanoid" id="A0A7N9AQV4"/>
<protein>
    <recommendedName>
        <fullName evidence="3">small monomeric GTPase</fullName>
        <ecNumber evidence="3">3.6.5.2</ecNumber>
    </recommendedName>
</protein>
<feature type="compositionally biased region" description="Low complexity" evidence="14">
    <location>
        <begin position="9"/>
        <end position="30"/>
    </location>
</feature>
<dbReference type="InterPro" id="IPR027417">
    <property type="entry name" value="P-loop_NTPase"/>
</dbReference>
<reference evidence="15" key="1">
    <citation type="submission" date="2025-08" db="UniProtKB">
        <authorList>
            <consortium name="Ensembl"/>
        </authorList>
    </citation>
    <scope>IDENTIFICATION</scope>
</reference>
<organism evidence="15 16">
    <name type="scientific">Mastacembelus armatus</name>
    <name type="common">zig-zag eel</name>
    <dbReference type="NCBI Taxonomy" id="205130"/>
    <lineage>
        <taxon>Eukaryota</taxon>
        <taxon>Metazoa</taxon>
        <taxon>Chordata</taxon>
        <taxon>Craniata</taxon>
        <taxon>Vertebrata</taxon>
        <taxon>Euteleostomi</taxon>
        <taxon>Actinopterygii</taxon>
        <taxon>Neopterygii</taxon>
        <taxon>Teleostei</taxon>
        <taxon>Neoteleostei</taxon>
        <taxon>Acanthomorphata</taxon>
        <taxon>Anabantaria</taxon>
        <taxon>Synbranchiformes</taxon>
        <taxon>Mastacembelidae</taxon>
        <taxon>Mastacembelus</taxon>
    </lineage>
</organism>
<keyword evidence="12" id="KW-0636">Prenylation</keyword>
<keyword evidence="7" id="KW-0378">Hydrolase</keyword>
<evidence type="ECO:0000313" key="15">
    <source>
        <dbReference type="Ensembl" id="ENSMAMP00000055434.1"/>
    </source>
</evidence>
<dbReference type="SMART" id="SM00176">
    <property type="entry name" value="RAN"/>
    <property type="match status" value="1"/>
</dbReference>
<keyword evidence="9" id="KW-0653">Protein transport</keyword>
<dbReference type="GO" id="GO:0015031">
    <property type="term" value="P:protein transport"/>
    <property type="evidence" value="ECO:0007669"/>
    <property type="project" value="UniProtKB-KW"/>
</dbReference>
<evidence type="ECO:0000256" key="11">
    <source>
        <dbReference type="ARBA" id="ARBA00023288"/>
    </source>
</evidence>
<comment type="similarity">
    <text evidence="2">Belongs to the small GTPase superfamily. Rab family.</text>
</comment>
<comment type="cofactor">
    <cofactor evidence="1">
        <name>Mg(2+)</name>
        <dbReference type="ChEBI" id="CHEBI:18420"/>
    </cofactor>
</comment>
<dbReference type="AlphaFoldDB" id="A0A7N9AQV4"/>